<dbReference type="InterPro" id="IPR013320">
    <property type="entry name" value="ConA-like_dom_sf"/>
</dbReference>
<dbReference type="SUPFAM" id="SSF49899">
    <property type="entry name" value="Concanavalin A-like lectins/glucanases"/>
    <property type="match status" value="1"/>
</dbReference>
<dbReference type="OrthoDB" id="42525at2759"/>
<dbReference type="AlphaFoldDB" id="A0A8S0ZI87"/>
<dbReference type="PIRSF" id="PIRSF022704">
    <property type="entry name" value="UCP022704"/>
    <property type="match status" value="1"/>
</dbReference>
<dbReference type="EMBL" id="CADEBC010000478">
    <property type="protein sequence ID" value="CAB3232668.1"/>
    <property type="molecule type" value="Genomic_DNA"/>
</dbReference>
<organism evidence="1 2">
    <name type="scientific">Arctia plantaginis</name>
    <name type="common">Wood tiger moth</name>
    <name type="synonym">Phalaena plantaginis</name>
    <dbReference type="NCBI Taxonomy" id="874455"/>
    <lineage>
        <taxon>Eukaryota</taxon>
        <taxon>Metazoa</taxon>
        <taxon>Ecdysozoa</taxon>
        <taxon>Arthropoda</taxon>
        <taxon>Hexapoda</taxon>
        <taxon>Insecta</taxon>
        <taxon>Pterygota</taxon>
        <taxon>Neoptera</taxon>
        <taxon>Endopterygota</taxon>
        <taxon>Lepidoptera</taxon>
        <taxon>Glossata</taxon>
        <taxon>Ditrysia</taxon>
        <taxon>Noctuoidea</taxon>
        <taxon>Erebidae</taxon>
        <taxon>Arctiinae</taxon>
        <taxon>Arctia</taxon>
    </lineage>
</organism>
<dbReference type="Gene3D" id="2.60.120.200">
    <property type="match status" value="1"/>
</dbReference>
<evidence type="ECO:0000313" key="2">
    <source>
        <dbReference type="Proteomes" id="UP000494106"/>
    </source>
</evidence>
<reference evidence="1 2" key="1">
    <citation type="submission" date="2020-04" db="EMBL/GenBank/DDBJ databases">
        <authorList>
            <person name="Wallbank WR R."/>
            <person name="Pardo Diaz C."/>
            <person name="Kozak K."/>
            <person name="Martin S."/>
            <person name="Jiggins C."/>
            <person name="Moest M."/>
            <person name="Warren A I."/>
            <person name="Byers J.R.P. K."/>
            <person name="Montejo-Kovacevich G."/>
            <person name="Yen C E."/>
        </authorList>
    </citation>
    <scope>NUCLEOTIDE SEQUENCE [LARGE SCALE GENOMIC DNA]</scope>
</reference>
<accession>A0A8S0ZI87</accession>
<comment type="caution">
    <text evidence="1">The sequence shown here is derived from an EMBL/GenBank/DDBJ whole genome shotgun (WGS) entry which is preliminary data.</text>
</comment>
<sequence>MEASSFSTINFSQFKWLNEPTEWSVEDNKLTMVTNDKSDFWQGTYYDFYFNSGHVYGIELKDDFVFKVCVEAEFHTLYDQAGLMIYLDEKHWVKAGIEFNDGQPLIASVVTDELSDWATGIFPGDPKKFYIRITKKGTAICIKYSSDDVNWTLLRLFSMPLRDKYFIGPLSCTPKREGLRVQFSELSITEPGEDILHSN</sequence>
<protein>
    <recommendedName>
        <fullName evidence="3">DUF1349 domain-containing protein</fullName>
    </recommendedName>
</protein>
<evidence type="ECO:0000313" key="1">
    <source>
        <dbReference type="EMBL" id="CAB3232668.1"/>
    </source>
</evidence>
<dbReference type="InterPro" id="IPR009784">
    <property type="entry name" value="DUF1349"/>
</dbReference>
<gene>
    <name evidence="1" type="ORF">APLA_LOCUS4960</name>
</gene>
<dbReference type="Proteomes" id="UP000494106">
    <property type="component" value="Unassembled WGS sequence"/>
</dbReference>
<dbReference type="InterPro" id="IPR015987">
    <property type="entry name" value="UCP022704"/>
</dbReference>
<dbReference type="PANTHER" id="PTHR35332:SF2">
    <property type="entry name" value="REGULATION OF ENOLASE PROTEIN 1"/>
    <property type="match status" value="1"/>
</dbReference>
<dbReference type="Pfam" id="PF07081">
    <property type="entry name" value="DUF1349"/>
    <property type="match status" value="1"/>
</dbReference>
<dbReference type="PANTHER" id="PTHR35332">
    <property type="entry name" value="REGULATION OF ENOLASE PROTEIN 1"/>
    <property type="match status" value="1"/>
</dbReference>
<proteinExistence type="predicted"/>
<keyword evidence="2" id="KW-1185">Reference proteome</keyword>
<evidence type="ECO:0008006" key="3">
    <source>
        <dbReference type="Google" id="ProtNLM"/>
    </source>
</evidence>
<name>A0A8S0ZI87_ARCPL</name>